<dbReference type="OrthoDB" id="5981550at2759"/>
<dbReference type="Pfam" id="PF00632">
    <property type="entry name" value="HECT"/>
    <property type="match status" value="1"/>
</dbReference>
<keyword evidence="8" id="KW-1185">Reference proteome</keyword>
<dbReference type="PROSITE" id="PS50237">
    <property type="entry name" value="HECT"/>
    <property type="match status" value="1"/>
</dbReference>
<dbReference type="InterPro" id="IPR044611">
    <property type="entry name" value="E3A/B/C-like"/>
</dbReference>
<comment type="catalytic activity">
    <reaction evidence="1">
        <text>S-ubiquitinyl-[E2 ubiquitin-conjugating enzyme]-L-cysteine + [acceptor protein]-L-lysine = [E2 ubiquitin-conjugating enzyme]-L-cysteine + N(6)-ubiquitinyl-[acceptor protein]-L-lysine.</text>
        <dbReference type="EC" id="2.3.2.26"/>
    </reaction>
</comment>
<evidence type="ECO:0000259" key="6">
    <source>
        <dbReference type="PROSITE" id="PS50237"/>
    </source>
</evidence>
<reference evidence="7" key="1">
    <citation type="journal article" date="2020" name="Stud. Mycol.">
        <title>101 Dothideomycetes genomes: a test case for predicting lifestyles and emergence of pathogens.</title>
        <authorList>
            <person name="Haridas S."/>
            <person name="Albert R."/>
            <person name="Binder M."/>
            <person name="Bloem J."/>
            <person name="Labutti K."/>
            <person name="Salamov A."/>
            <person name="Andreopoulos B."/>
            <person name="Baker S."/>
            <person name="Barry K."/>
            <person name="Bills G."/>
            <person name="Bluhm B."/>
            <person name="Cannon C."/>
            <person name="Castanera R."/>
            <person name="Culley D."/>
            <person name="Daum C."/>
            <person name="Ezra D."/>
            <person name="Gonzalez J."/>
            <person name="Henrissat B."/>
            <person name="Kuo A."/>
            <person name="Liang C."/>
            <person name="Lipzen A."/>
            <person name="Lutzoni F."/>
            <person name="Magnuson J."/>
            <person name="Mondo S."/>
            <person name="Nolan M."/>
            <person name="Ohm R."/>
            <person name="Pangilinan J."/>
            <person name="Park H.-J."/>
            <person name="Ramirez L."/>
            <person name="Alfaro M."/>
            <person name="Sun H."/>
            <person name="Tritt A."/>
            <person name="Yoshinaga Y."/>
            <person name="Zwiers L.-H."/>
            <person name="Turgeon B."/>
            <person name="Goodwin S."/>
            <person name="Spatafora J."/>
            <person name="Crous P."/>
            <person name="Grigoriev I."/>
        </authorList>
    </citation>
    <scope>NUCLEOTIDE SEQUENCE</scope>
    <source>
        <strain evidence="7">CBS 480.64</strain>
    </source>
</reference>
<dbReference type="SUPFAM" id="SSF56204">
    <property type="entry name" value="Hect, E3 ligase catalytic domain"/>
    <property type="match status" value="1"/>
</dbReference>
<feature type="active site" description="Glycyl thioester intermediate" evidence="5">
    <location>
        <position position="86"/>
    </location>
</feature>
<gene>
    <name evidence="7" type="ORF">K470DRAFT_200206</name>
</gene>
<protein>
    <recommendedName>
        <fullName evidence="2">HECT-type E3 ubiquitin transferase</fullName>
        <ecNumber evidence="2">2.3.2.26</ecNumber>
    </recommendedName>
</protein>
<evidence type="ECO:0000256" key="2">
    <source>
        <dbReference type="ARBA" id="ARBA00012485"/>
    </source>
</evidence>
<accession>A0A6A7C0V3</accession>
<evidence type="ECO:0000256" key="5">
    <source>
        <dbReference type="PROSITE-ProRule" id="PRU00104"/>
    </source>
</evidence>
<dbReference type="Gene3D" id="3.30.2410.10">
    <property type="entry name" value="Hect, E3 ligase catalytic domain"/>
    <property type="match status" value="1"/>
</dbReference>
<feature type="non-terminal residue" evidence="7">
    <location>
        <position position="1"/>
    </location>
</feature>
<evidence type="ECO:0000256" key="1">
    <source>
        <dbReference type="ARBA" id="ARBA00000885"/>
    </source>
</evidence>
<proteinExistence type="predicted"/>
<evidence type="ECO:0000313" key="8">
    <source>
        <dbReference type="Proteomes" id="UP000799421"/>
    </source>
</evidence>
<dbReference type="PANTHER" id="PTHR45700:SF2">
    <property type="entry name" value="UBIQUITIN-PROTEIN LIGASE E3C"/>
    <property type="match status" value="1"/>
</dbReference>
<dbReference type="GO" id="GO:0061630">
    <property type="term" value="F:ubiquitin protein ligase activity"/>
    <property type="evidence" value="ECO:0007669"/>
    <property type="project" value="UniProtKB-EC"/>
</dbReference>
<dbReference type="AlphaFoldDB" id="A0A6A7C0V3"/>
<evidence type="ECO:0000256" key="4">
    <source>
        <dbReference type="ARBA" id="ARBA00022786"/>
    </source>
</evidence>
<dbReference type="InterPro" id="IPR000569">
    <property type="entry name" value="HECT_dom"/>
</dbReference>
<dbReference type="PANTHER" id="PTHR45700">
    <property type="entry name" value="UBIQUITIN-PROTEIN LIGASE E3C"/>
    <property type="match status" value="1"/>
</dbReference>
<dbReference type="EMBL" id="MU005980">
    <property type="protein sequence ID" value="KAF2860565.1"/>
    <property type="molecule type" value="Genomic_DNA"/>
</dbReference>
<dbReference type="InterPro" id="IPR035983">
    <property type="entry name" value="Hect_E3_ubiquitin_ligase"/>
</dbReference>
<feature type="non-terminal residue" evidence="7">
    <location>
        <position position="117"/>
    </location>
</feature>
<dbReference type="GO" id="GO:0000209">
    <property type="term" value="P:protein polyubiquitination"/>
    <property type="evidence" value="ECO:0007669"/>
    <property type="project" value="InterPro"/>
</dbReference>
<dbReference type="EC" id="2.3.2.26" evidence="2"/>
<keyword evidence="4 5" id="KW-0833">Ubl conjugation pathway</keyword>
<organism evidence="7 8">
    <name type="scientific">Piedraia hortae CBS 480.64</name>
    <dbReference type="NCBI Taxonomy" id="1314780"/>
    <lineage>
        <taxon>Eukaryota</taxon>
        <taxon>Fungi</taxon>
        <taxon>Dikarya</taxon>
        <taxon>Ascomycota</taxon>
        <taxon>Pezizomycotina</taxon>
        <taxon>Dothideomycetes</taxon>
        <taxon>Dothideomycetidae</taxon>
        <taxon>Capnodiales</taxon>
        <taxon>Piedraiaceae</taxon>
        <taxon>Piedraia</taxon>
    </lineage>
</organism>
<evidence type="ECO:0000313" key="7">
    <source>
        <dbReference type="EMBL" id="KAF2860565.1"/>
    </source>
</evidence>
<feature type="domain" description="HECT" evidence="6">
    <location>
        <begin position="1"/>
        <end position="117"/>
    </location>
</feature>
<dbReference type="GO" id="GO:0006511">
    <property type="term" value="P:ubiquitin-dependent protein catabolic process"/>
    <property type="evidence" value="ECO:0007669"/>
    <property type="project" value="TreeGrafter"/>
</dbReference>
<name>A0A6A7C0V3_9PEZI</name>
<sequence length="117" mass="13611">LRQMVQGTRNLDVGNLREACLYETQDEYLKLFWEVISTWTPEMVKGLVRFVTALERTPVRGEADCAFEIIKDEQEKGEKLPRASTCFRKLFLPIYKDKEMLDEKLRMAVEMGVGFGD</sequence>
<dbReference type="Proteomes" id="UP000799421">
    <property type="component" value="Unassembled WGS sequence"/>
</dbReference>
<keyword evidence="3" id="KW-0808">Transferase</keyword>
<evidence type="ECO:0000256" key="3">
    <source>
        <dbReference type="ARBA" id="ARBA00022679"/>
    </source>
</evidence>